<dbReference type="GO" id="GO:0005737">
    <property type="term" value="C:cytoplasm"/>
    <property type="evidence" value="ECO:0007669"/>
    <property type="project" value="TreeGrafter"/>
</dbReference>
<dbReference type="Pfam" id="PF13302">
    <property type="entry name" value="Acetyltransf_3"/>
    <property type="match status" value="1"/>
</dbReference>
<comment type="similarity">
    <text evidence="3">Belongs to the acetyltransferase family. RimJ subfamily.</text>
</comment>
<evidence type="ECO:0000259" key="4">
    <source>
        <dbReference type="PROSITE" id="PS51186"/>
    </source>
</evidence>
<gene>
    <name evidence="5" type="ORF">SAMN04488559_10216</name>
</gene>
<evidence type="ECO:0000256" key="3">
    <source>
        <dbReference type="ARBA" id="ARBA00038502"/>
    </source>
</evidence>
<keyword evidence="6" id="KW-1185">Reference proteome</keyword>
<proteinExistence type="inferred from homology"/>
<name>A0A1H9QDE5_9LACT</name>
<dbReference type="InterPro" id="IPR016181">
    <property type="entry name" value="Acyl_CoA_acyltransferase"/>
</dbReference>
<organism evidence="5 6">
    <name type="scientific">Isobaculum melis</name>
    <dbReference type="NCBI Taxonomy" id="142588"/>
    <lineage>
        <taxon>Bacteria</taxon>
        <taxon>Bacillati</taxon>
        <taxon>Bacillota</taxon>
        <taxon>Bacilli</taxon>
        <taxon>Lactobacillales</taxon>
        <taxon>Carnobacteriaceae</taxon>
        <taxon>Isobaculum</taxon>
    </lineage>
</organism>
<dbReference type="OrthoDB" id="9798081at2"/>
<evidence type="ECO:0000313" key="6">
    <source>
        <dbReference type="Proteomes" id="UP000198948"/>
    </source>
</evidence>
<dbReference type="PANTHER" id="PTHR43792">
    <property type="entry name" value="GNAT FAMILY, PUTATIVE (AFU_ORTHOLOGUE AFUA_3G00765)-RELATED-RELATED"/>
    <property type="match status" value="1"/>
</dbReference>
<evidence type="ECO:0000256" key="2">
    <source>
        <dbReference type="ARBA" id="ARBA00023315"/>
    </source>
</evidence>
<keyword evidence="2" id="KW-0012">Acyltransferase</keyword>
<dbReference type="SUPFAM" id="SSF55729">
    <property type="entry name" value="Acyl-CoA N-acyltransferases (Nat)"/>
    <property type="match status" value="1"/>
</dbReference>
<dbReference type="STRING" id="142588.SAMN04488559_10216"/>
<dbReference type="Proteomes" id="UP000198948">
    <property type="component" value="Unassembled WGS sequence"/>
</dbReference>
<dbReference type="Gene3D" id="3.40.630.30">
    <property type="match status" value="1"/>
</dbReference>
<dbReference type="InterPro" id="IPR000182">
    <property type="entry name" value="GNAT_dom"/>
</dbReference>
<reference evidence="5 6" key="1">
    <citation type="submission" date="2016-10" db="EMBL/GenBank/DDBJ databases">
        <authorList>
            <person name="de Groot N.N."/>
        </authorList>
    </citation>
    <scope>NUCLEOTIDE SEQUENCE [LARGE SCALE GENOMIC DNA]</scope>
    <source>
        <strain evidence="5 6">DSM 13760</strain>
    </source>
</reference>
<dbReference type="GO" id="GO:0008999">
    <property type="term" value="F:protein-N-terminal-alanine acetyltransferase activity"/>
    <property type="evidence" value="ECO:0007669"/>
    <property type="project" value="TreeGrafter"/>
</dbReference>
<dbReference type="EMBL" id="FOHA01000002">
    <property type="protein sequence ID" value="SER58566.1"/>
    <property type="molecule type" value="Genomic_DNA"/>
</dbReference>
<accession>A0A1H9QDE5</accession>
<dbReference type="PANTHER" id="PTHR43792:SF8">
    <property type="entry name" value="[RIBOSOMAL PROTEIN US5]-ALANINE N-ACETYLTRANSFERASE"/>
    <property type="match status" value="1"/>
</dbReference>
<evidence type="ECO:0000313" key="5">
    <source>
        <dbReference type="EMBL" id="SER58566.1"/>
    </source>
</evidence>
<dbReference type="RefSeq" id="WP_092649731.1">
    <property type="nucleotide sequence ID" value="NZ_FOHA01000002.1"/>
</dbReference>
<dbReference type="PROSITE" id="PS51186">
    <property type="entry name" value="GNAT"/>
    <property type="match status" value="1"/>
</dbReference>
<dbReference type="InterPro" id="IPR051531">
    <property type="entry name" value="N-acetyltransferase"/>
</dbReference>
<evidence type="ECO:0000256" key="1">
    <source>
        <dbReference type="ARBA" id="ARBA00022679"/>
    </source>
</evidence>
<keyword evidence="1 5" id="KW-0808">Transferase</keyword>
<feature type="domain" description="N-acetyltransferase" evidence="4">
    <location>
        <begin position="9"/>
        <end position="167"/>
    </location>
</feature>
<sequence>MKLLETERLFLRPWQKTDVADLYDYAKLPNVGPQAGWAPHQNLAESQKILEMFIAEDDTWAVVLKEENKVIGAVGLHDRKPKEELAHLPQREIGYVLHPDYWGNGYMPEAVKKVIDFSFNELKLALLWCGHYDFNEKSRRVVQKVGFQFEFEKETILTRLDHSKVIELFYSLSASDNEINE</sequence>
<dbReference type="AlphaFoldDB" id="A0A1H9QDE5"/>
<protein>
    <submittedName>
        <fullName evidence="5">Protein N-acetyltransferase, RimJ/RimL family</fullName>
    </submittedName>
</protein>